<dbReference type="InterPro" id="IPR049883">
    <property type="entry name" value="NOTCH1_EGF-like"/>
</dbReference>
<keyword evidence="8" id="KW-0472">Membrane</keyword>
<proteinExistence type="predicted"/>
<evidence type="ECO:0000256" key="4">
    <source>
        <dbReference type="ARBA" id="ARBA00022837"/>
    </source>
</evidence>
<dbReference type="PROSITE" id="PS00010">
    <property type="entry name" value="ASX_HYDROXYL"/>
    <property type="match status" value="1"/>
</dbReference>
<dbReference type="FunFam" id="2.10.25.10:FF:000038">
    <property type="entry name" value="Fibrillin 2"/>
    <property type="match status" value="2"/>
</dbReference>
<feature type="domain" description="EGF-like" evidence="9">
    <location>
        <begin position="99"/>
        <end position="139"/>
    </location>
</feature>
<feature type="transmembrane region" description="Helical" evidence="8">
    <location>
        <begin position="43"/>
        <end position="63"/>
    </location>
</feature>
<dbReference type="InterPro" id="IPR000152">
    <property type="entry name" value="EGF-type_Asp/Asn_hydroxyl_site"/>
</dbReference>
<keyword evidence="4" id="KW-0106">Calcium</keyword>
<evidence type="ECO:0000256" key="7">
    <source>
        <dbReference type="PROSITE-ProRule" id="PRU00076"/>
    </source>
</evidence>
<dbReference type="GO" id="GO:0005509">
    <property type="term" value="F:calcium ion binding"/>
    <property type="evidence" value="ECO:0007669"/>
    <property type="project" value="InterPro"/>
</dbReference>
<dbReference type="InterPro" id="IPR009030">
    <property type="entry name" value="Growth_fac_rcpt_cys_sf"/>
</dbReference>
<evidence type="ECO:0000256" key="8">
    <source>
        <dbReference type="SAM" id="Phobius"/>
    </source>
</evidence>
<dbReference type="SUPFAM" id="SSF57184">
    <property type="entry name" value="Growth factor receptor domain"/>
    <property type="match status" value="1"/>
</dbReference>
<protein>
    <submittedName>
        <fullName evidence="11">EGF-like domain-containing protein</fullName>
    </submittedName>
</protein>
<keyword evidence="1 7" id="KW-0245">EGF-like domain</keyword>
<sequence length="169" mass="18420">VNECEENRHSCDPSTSVCVNTDGGYLCECAAGYEGTGGICVGIFFLLIMFTCHDYFFLSPLIFPSSPLFVYSVHIHIIYAQAITFSLATSERTIRAYLDVDECERGLAGCNVAANCENHIGSVGCKCAPGYTGDGIDCTRKFSCLYRGVFLASYNLSFFAAKVISLNYV</sequence>
<accession>A0A914S199</accession>
<dbReference type="WBParaSite" id="PEQ_0001091901-mRNA-1">
    <property type="protein sequence ID" value="PEQ_0001091901-mRNA-1"/>
    <property type="gene ID" value="PEQ_0001091901"/>
</dbReference>
<evidence type="ECO:0000313" key="10">
    <source>
        <dbReference type="Proteomes" id="UP000887564"/>
    </source>
</evidence>
<dbReference type="AlphaFoldDB" id="A0A914S199"/>
<dbReference type="Pfam" id="PF07645">
    <property type="entry name" value="EGF_CA"/>
    <property type="match status" value="1"/>
</dbReference>
<dbReference type="Gene3D" id="2.10.25.10">
    <property type="entry name" value="Laminin"/>
    <property type="match status" value="2"/>
</dbReference>
<keyword evidence="2" id="KW-0732">Signal</keyword>
<evidence type="ECO:0000256" key="2">
    <source>
        <dbReference type="ARBA" id="ARBA00022729"/>
    </source>
</evidence>
<feature type="transmembrane region" description="Helical" evidence="8">
    <location>
        <begin position="69"/>
        <end position="88"/>
    </location>
</feature>
<keyword evidence="8" id="KW-0812">Transmembrane</keyword>
<keyword evidence="5" id="KW-1015">Disulfide bond</keyword>
<dbReference type="InterPro" id="IPR000742">
    <property type="entry name" value="EGF"/>
</dbReference>
<dbReference type="InterPro" id="IPR024731">
    <property type="entry name" value="NELL2-like_EGF"/>
</dbReference>
<feature type="domain" description="EGF-like" evidence="9">
    <location>
        <begin position="1"/>
        <end position="41"/>
    </location>
</feature>
<dbReference type="Pfam" id="PF12947">
    <property type="entry name" value="EGF_3"/>
    <property type="match status" value="1"/>
</dbReference>
<evidence type="ECO:0000259" key="9">
    <source>
        <dbReference type="PROSITE" id="PS50026"/>
    </source>
</evidence>
<keyword evidence="3" id="KW-0677">Repeat</keyword>
<keyword evidence="8" id="KW-1133">Transmembrane helix</keyword>
<dbReference type="InterPro" id="IPR001881">
    <property type="entry name" value="EGF-like_Ca-bd_dom"/>
</dbReference>
<evidence type="ECO:0000256" key="5">
    <source>
        <dbReference type="ARBA" id="ARBA00023157"/>
    </source>
</evidence>
<dbReference type="Proteomes" id="UP000887564">
    <property type="component" value="Unplaced"/>
</dbReference>
<keyword evidence="10" id="KW-1185">Reference proteome</keyword>
<comment type="caution">
    <text evidence="7">Lacks conserved residue(s) required for the propagation of feature annotation.</text>
</comment>
<dbReference type="PANTHER" id="PTHR24039:SF28">
    <property type="entry name" value="EGF-LIKE DOMAIN-CONTAINING PROTEIN"/>
    <property type="match status" value="1"/>
</dbReference>
<keyword evidence="6" id="KW-0325">Glycoprotein</keyword>
<dbReference type="PROSITE" id="PS50026">
    <property type="entry name" value="EGF_3"/>
    <property type="match status" value="2"/>
</dbReference>
<evidence type="ECO:0000256" key="3">
    <source>
        <dbReference type="ARBA" id="ARBA00022737"/>
    </source>
</evidence>
<evidence type="ECO:0000256" key="1">
    <source>
        <dbReference type="ARBA" id="ARBA00022536"/>
    </source>
</evidence>
<dbReference type="SMART" id="SM00179">
    <property type="entry name" value="EGF_CA"/>
    <property type="match status" value="2"/>
</dbReference>
<organism evidence="10 11">
    <name type="scientific">Parascaris equorum</name>
    <name type="common">Equine roundworm</name>
    <dbReference type="NCBI Taxonomy" id="6256"/>
    <lineage>
        <taxon>Eukaryota</taxon>
        <taxon>Metazoa</taxon>
        <taxon>Ecdysozoa</taxon>
        <taxon>Nematoda</taxon>
        <taxon>Chromadorea</taxon>
        <taxon>Rhabditida</taxon>
        <taxon>Spirurina</taxon>
        <taxon>Ascaridomorpha</taxon>
        <taxon>Ascaridoidea</taxon>
        <taxon>Ascarididae</taxon>
        <taxon>Parascaris</taxon>
    </lineage>
</organism>
<dbReference type="CDD" id="cd00054">
    <property type="entry name" value="EGF_CA"/>
    <property type="match status" value="2"/>
</dbReference>
<name>A0A914S199_PAREQ</name>
<dbReference type="PROSITE" id="PS01186">
    <property type="entry name" value="EGF_2"/>
    <property type="match status" value="2"/>
</dbReference>
<evidence type="ECO:0000256" key="6">
    <source>
        <dbReference type="ARBA" id="ARBA00023180"/>
    </source>
</evidence>
<dbReference type="SMART" id="SM00181">
    <property type="entry name" value="EGF"/>
    <property type="match status" value="2"/>
</dbReference>
<evidence type="ECO:0000313" key="11">
    <source>
        <dbReference type="WBParaSite" id="PEQ_0001091901-mRNA-1"/>
    </source>
</evidence>
<dbReference type="PANTHER" id="PTHR24039">
    <property type="entry name" value="FIBRILLIN-RELATED"/>
    <property type="match status" value="1"/>
</dbReference>
<reference evidence="11" key="1">
    <citation type="submission" date="2022-11" db="UniProtKB">
        <authorList>
            <consortium name="WormBaseParasite"/>
        </authorList>
    </citation>
    <scope>IDENTIFICATION</scope>
</reference>